<evidence type="ECO:0000256" key="3">
    <source>
        <dbReference type="PROSITE-ProRule" id="PRU00221"/>
    </source>
</evidence>
<dbReference type="InterPro" id="IPR019775">
    <property type="entry name" value="WD40_repeat_CS"/>
</dbReference>
<dbReference type="InterPro" id="IPR045227">
    <property type="entry name" value="WDR18/Ipi3/RID3"/>
</dbReference>
<protein>
    <submittedName>
        <fullName evidence="4">WD repeat-containing protein 18</fullName>
    </submittedName>
</protein>
<sequence length="380" mass="42319">MDSIPEVIITSSSICAAHDSKNGNLLASYSKCREISPKTLCLIGEDYLIGAVQKRPISTGELLNVIERHYQDVTCLKFTGDDSRVLSGGKDGHVIVWILAQMIDVNKRNEPVKPLAVWNHHSAEVTDIYIGPLSSRAATVSVDMSCKVYELDSLMLLSSICMDTSLTAVIMDPMEYYIFLGDRDGCLYQIVTYEVLPREIHSNEVPVQLKIHQGKIISFSFSIEGSRLLTACEDGTCKLWDIPCMSCVMTITLEGSLTNAFLAMRPIGLKELVLPQFYVRPFMKEIISDRSVRKCIESKIHSKTLTFIHENEPAEIFSENILNTPVTTPITTIESASEGIFQEALYPESIEELRSVNNQLYSYLLKCGLEKITDGPSSAT</sequence>
<dbReference type="InterPro" id="IPR036322">
    <property type="entry name" value="WD40_repeat_dom_sf"/>
</dbReference>
<organism evidence="4 5">
    <name type="scientific">Trichonephila inaurata madagascariensis</name>
    <dbReference type="NCBI Taxonomy" id="2747483"/>
    <lineage>
        <taxon>Eukaryota</taxon>
        <taxon>Metazoa</taxon>
        <taxon>Ecdysozoa</taxon>
        <taxon>Arthropoda</taxon>
        <taxon>Chelicerata</taxon>
        <taxon>Arachnida</taxon>
        <taxon>Araneae</taxon>
        <taxon>Araneomorphae</taxon>
        <taxon>Entelegynae</taxon>
        <taxon>Araneoidea</taxon>
        <taxon>Nephilidae</taxon>
        <taxon>Trichonephila</taxon>
        <taxon>Trichonephila inaurata</taxon>
    </lineage>
</organism>
<dbReference type="PANTHER" id="PTHR18763:SF0">
    <property type="entry name" value="WD REPEAT-CONTAINING PROTEIN 18"/>
    <property type="match status" value="1"/>
</dbReference>
<dbReference type="SMART" id="SM00320">
    <property type="entry name" value="WD40"/>
    <property type="match status" value="3"/>
</dbReference>
<reference evidence="4" key="1">
    <citation type="submission" date="2020-08" db="EMBL/GenBank/DDBJ databases">
        <title>Multicomponent nature underlies the extraordinary mechanical properties of spider dragline silk.</title>
        <authorList>
            <person name="Kono N."/>
            <person name="Nakamura H."/>
            <person name="Mori M."/>
            <person name="Yoshida Y."/>
            <person name="Ohtoshi R."/>
            <person name="Malay A.D."/>
            <person name="Moran D.A.P."/>
            <person name="Tomita M."/>
            <person name="Numata K."/>
            <person name="Arakawa K."/>
        </authorList>
    </citation>
    <scope>NUCLEOTIDE SEQUENCE</scope>
</reference>
<evidence type="ECO:0000256" key="2">
    <source>
        <dbReference type="ARBA" id="ARBA00022737"/>
    </source>
</evidence>
<dbReference type="PANTHER" id="PTHR18763">
    <property type="entry name" value="WD-REPEAT PROTEIN 18"/>
    <property type="match status" value="1"/>
</dbReference>
<evidence type="ECO:0000256" key="1">
    <source>
        <dbReference type="ARBA" id="ARBA00022574"/>
    </source>
</evidence>
<dbReference type="PROSITE" id="PS50082">
    <property type="entry name" value="WD_REPEATS_2"/>
    <property type="match status" value="2"/>
</dbReference>
<comment type="caution">
    <text evidence="4">The sequence shown here is derived from an EMBL/GenBank/DDBJ whole genome shotgun (WGS) entry which is preliminary data.</text>
</comment>
<gene>
    <name evidence="4" type="primary">WDR18</name>
    <name evidence="4" type="ORF">TNIN_260121</name>
</gene>
<dbReference type="GO" id="GO:0120330">
    <property type="term" value="C:rixosome complex"/>
    <property type="evidence" value="ECO:0007669"/>
    <property type="project" value="TreeGrafter"/>
</dbReference>
<dbReference type="Proteomes" id="UP000886998">
    <property type="component" value="Unassembled WGS sequence"/>
</dbReference>
<keyword evidence="2" id="KW-0677">Repeat</keyword>
<proteinExistence type="predicted"/>
<keyword evidence="5" id="KW-1185">Reference proteome</keyword>
<dbReference type="Gene3D" id="2.130.10.10">
    <property type="entry name" value="YVTN repeat-like/Quinoprotein amine dehydrogenase"/>
    <property type="match status" value="2"/>
</dbReference>
<name>A0A8X7CKV6_9ARAC</name>
<dbReference type="EMBL" id="BMAV01017582">
    <property type="protein sequence ID" value="GFY69380.1"/>
    <property type="molecule type" value="Genomic_DNA"/>
</dbReference>
<dbReference type="OrthoDB" id="6415840at2759"/>
<dbReference type="GO" id="GO:0005656">
    <property type="term" value="C:nuclear pre-replicative complex"/>
    <property type="evidence" value="ECO:0007669"/>
    <property type="project" value="TreeGrafter"/>
</dbReference>
<dbReference type="PROSITE" id="PS00678">
    <property type="entry name" value="WD_REPEATS_1"/>
    <property type="match status" value="1"/>
</dbReference>
<evidence type="ECO:0000313" key="5">
    <source>
        <dbReference type="Proteomes" id="UP000886998"/>
    </source>
</evidence>
<evidence type="ECO:0000313" key="4">
    <source>
        <dbReference type="EMBL" id="GFY69380.1"/>
    </source>
</evidence>
<dbReference type="InterPro" id="IPR001680">
    <property type="entry name" value="WD40_rpt"/>
</dbReference>
<dbReference type="AlphaFoldDB" id="A0A8X7CKV6"/>
<dbReference type="SUPFAM" id="SSF50978">
    <property type="entry name" value="WD40 repeat-like"/>
    <property type="match status" value="1"/>
</dbReference>
<dbReference type="InterPro" id="IPR015943">
    <property type="entry name" value="WD40/YVTN_repeat-like_dom_sf"/>
</dbReference>
<feature type="repeat" description="WD" evidence="3">
    <location>
        <begin position="209"/>
        <end position="250"/>
    </location>
</feature>
<accession>A0A8X7CKV6</accession>
<dbReference type="PROSITE" id="PS50294">
    <property type="entry name" value="WD_REPEATS_REGION"/>
    <property type="match status" value="2"/>
</dbReference>
<dbReference type="GO" id="GO:0006364">
    <property type="term" value="P:rRNA processing"/>
    <property type="evidence" value="ECO:0007669"/>
    <property type="project" value="TreeGrafter"/>
</dbReference>
<dbReference type="Pfam" id="PF00400">
    <property type="entry name" value="WD40"/>
    <property type="match status" value="3"/>
</dbReference>
<keyword evidence="1 3" id="KW-0853">WD repeat</keyword>
<feature type="repeat" description="WD" evidence="3">
    <location>
        <begin position="66"/>
        <end position="97"/>
    </location>
</feature>
<dbReference type="GO" id="GO:0006261">
    <property type="term" value="P:DNA-templated DNA replication"/>
    <property type="evidence" value="ECO:0007669"/>
    <property type="project" value="TreeGrafter"/>
</dbReference>